<feature type="transmembrane region" description="Helical" evidence="4">
    <location>
        <begin position="75"/>
        <end position="98"/>
    </location>
</feature>
<gene>
    <name evidence="6" type="ORF">SAMN05660420_00975</name>
</gene>
<feature type="domain" description="Major facilitator superfamily (MFS) profile" evidence="5">
    <location>
        <begin position="227"/>
        <end position="407"/>
    </location>
</feature>
<dbReference type="PROSITE" id="PS50850">
    <property type="entry name" value="MFS"/>
    <property type="match status" value="1"/>
</dbReference>
<dbReference type="InterPro" id="IPR020846">
    <property type="entry name" value="MFS_dom"/>
</dbReference>
<accession>A0A1H3XJJ8</accession>
<feature type="transmembrane region" description="Helical" evidence="4">
    <location>
        <begin position="356"/>
        <end position="377"/>
    </location>
</feature>
<proteinExistence type="predicted"/>
<dbReference type="SUPFAM" id="SSF103473">
    <property type="entry name" value="MFS general substrate transporter"/>
    <property type="match status" value="1"/>
</dbReference>
<feature type="transmembrane region" description="Helical" evidence="4">
    <location>
        <begin position="293"/>
        <end position="312"/>
    </location>
</feature>
<dbReference type="Gene3D" id="1.20.1250.20">
    <property type="entry name" value="MFS general substrate transporter like domains"/>
    <property type="match status" value="2"/>
</dbReference>
<dbReference type="InterPro" id="IPR036259">
    <property type="entry name" value="MFS_trans_sf"/>
</dbReference>
<evidence type="ECO:0000256" key="3">
    <source>
        <dbReference type="ARBA" id="ARBA00023136"/>
    </source>
</evidence>
<dbReference type="OrthoDB" id="2380045at2"/>
<protein>
    <submittedName>
        <fullName evidence="6">Major Facilitator Superfamily protein</fullName>
    </submittedName>
</protein>
<reference evidence="6 7" key="1">
    <citation type="submission" date="2016-10" db="EMBL/GenBank/DDBJ databases">
        <authorList>
            <person name="de Groot N.N."/>
        </authorList>
    </citation>
    <scope>NUCLEOTIDE SEQUENCE [LARGE SCALE GENOMIC DNA]</scope>
    <source>
        <strain evidence="6 7">DSM 7343</strain>
    </source>
</reference>
<sequence>MNTATRNYYAFLWHATFFALTATFTEINTVLPSLVVKVGGGTVQIGFLTAIMVGTPIVGQLFFASYLHLQPRKRFFLLLGVGLRIAALASVALVLLAAESFVPTTLISLVFLLMFIFSLSGTFSGVSYTDILGKSLAVEQRSRFFVNRQIFTSVAFLISAPLSRWVLGYFVYPLNYVWMFGLAAGLLFIAFWGFWAIDEPEVQPSREAHSFLQVLRAIPRHLRASPSLRKYIFLVNMSGFGLTLMPFYVAYASKHYGLTGEQIGNYLMVQIVGMILSNLVWGKAIKKFGFRGVVRGCIGCGTVLPLLVLILSGKPLPLFLTVFFLMGVAISARKIAFEGLLIEITTNTNRALYKGIVGATSLTTALFPLVAGALILWVGYPPVFLFVAILVASAWFTVTGIVPEPQV</sequence>
<feature type="transmembrane region" description="Helical" evidence="4">
    <location>
        <begin position="104"/>
        <end position="129"/>
    </location>
</feature>
<dbReference type="GO" id="GO:0022857">
    <property type="term" value="F:transmembrane transporter activity"/>
    <property type="evidence" value="ECO:0007669"/>
    <property type="project" value="InterPro"/>
</dbReference>
<dbReference type="Pfam" id="PF07690">
    <property type="entry name" value="MFS_1"/>
    <property type="match status" value="1"/>
</dbReference>
<dbReference type="AlphaFoldDB" id="A0A1H3XJJ8"/>
<feature type="transmembrane region" description="Helical" evidence="4">
    <location>
        <begin position="383"/>
        <end position="402"/>
    </location>
</feature>
<evidence type="ECO:0000256" key="4">
    <source>
        <dbReference type="SAM" id="Phobius"/>
    </source>
</evidence>
<keyword evidence="2 4" id="KW-1133">Transmembrane helix</keyword>
<dbReference type="RefSeq" id="WP_092345273.1">
    <property type="nucleotide sequence ID" value="NZ_FNQN01000002.1"/>
</dbReference>
<feature type="transmembrane region" description="Helical" evidence="4">
    <location>
        <begin position="263"/>
        <end position="281"/>
    </location>
</feature>
<feature type="transmembrane region" description="Helical" evidence="4">
    <location>
        <begin position="231"/>
        <end position="251"/>
    </location>
</feature>
<dbReference type="PANTHER" id="PTHR23526:SF2">
    <property type="entry name" value="MAJOR FACILITATOR SUPERFAMILY (MFS) PROFILE DOMAIN-CONTAINING PROTEIN"/>
    <property type="match status" value="1"/>
</dbReference>
<feature type="transmembrane region" description="Helical" evidence="4">
    <location>
        <begin position="318"/>
        <end position="336"/>
    </location>
</feature>
<keyword evidence="1 4" id="KW-0812">Transmembrane</keyword>
<dbReference type="PANTHER" id="PTHR23526">
    <property type="entry name" value="INTEGRAL MEMBRANE TRANSPORT PROTEIN-RELATED"/>
    <property type="match status" value="1"/>
</dbReference>
<feature type="transmembrane region" description="Helical" evidence="4">
    <location>
        <begin position="150"/>
        <end position="170"/>
    </location>
</feature>
<dbReference type="Proteomes" id="UP000199409">
    <property type="component" value="Unassembled WGS sequence"/>
</dbReference>
<evidence type="ECO:0000313" key="7">
    <source>
        <dbReference type="Proteomes" id="UP000199409"/>
    </source>
</evidence>
<dbReference type="STRING" id="37625.SAMN05660420_00975"/>
<keyword evidence="3 4" id="KW-0472">Membrane</keyword>
<feature type="transmembrane region" description="Helical" evidence="4">
    <location>
        <begin position="176"/>
        <end position="197"/>
    </location>
</feature>
<keyword evidence="7" id="KW-1185">Reference proteome</keyword>
<organism evidence="6 7">
    <name type="scientific">Desulfuromusa kysingii</name>
    <dbReference type="NCBI Taxonomy" id="37625"/>
    <lineage>
        <taxon>Bacteria</taxon>
        <taxon>Pseudomonadati</taxon>
        <taxon>Thermodesulfobacteriota</taxon>
        <taxon>Desulfuromonadia</taxon>
        <taxon>Desulfuromonadales</taxon>
        <taxon>Geopsychrobacteraceae</taxon>
        <taxon>Desulfuromusa</taxon>
    </lineage>
</organism>
<dbReference type="EMBL" id="FNQN01000002">
    <property type="protein sequence ID" value="SDZ98782.1"/>
    <property type="molecule type" value="Genomic_DNA"/>
</dbReference>
<feature type="transmembrane region" description="Helical" evidence="4">
    <location>
        <begin position="41"/>
        <end position="63"/>
    </location>
</feature>
<evidence type="ECO:0000256" key="1">
    <source>
        <dbReference type="ARBA" id="ARBA00022692"/>
    </source>
</evidence>
<evidence type="ECO:0000256" key="2">
    <source>
        <dbReference type="ARBA" id="ARBA00022989"/>
    </source>
</evidence>
<evidence type="ECO:0000313" key="6">
    <source>
        <dbReference type="EMBL" id="SDZ98782.1"/>
    </source>
</evidence>
<evidence type="ECO:0000259" key="5">
    <source>
        <dbReference type="PROSITE" id="PS50850"/>
    </source>
</evidence>
<dbReference type="InterPro" id="IPR011701">
    <property type="entry name" value="MFS"/>
</dbReference>
<name>A0A1H3XJJ8_9BACT</name>
<dbReference type="InterPro" id="IPR052528">
    <property type="entry name" value="Sugar_transport-like"/>
</dbReference>